<dbReference type="EMBL" id="CAADFH010000035">
    <property type="protein sequence ID" value="VFJ93934.1"/>
    <property type="molecule type" value="Genomic_DNA"/>
</dbReference>
<name>A0A450UN09_9GAMM</name>
<feature type="signal peptide" evidence="1">
    <location>
        <begin position="1"/>
        <end position="18"/>
    </location>
</feature>
<evidence type="ECO:0000256" key="1">
    <source>
        <dbReference type="SAM" id="SignalP"/>
    </source>
</evidence>
<dbReference type="AlphaFoldDB" id="A0A450UN09"/>
<sequence length="96" mass="10705">MKKTMIFCVLLWSGLAVATEYPTPACYENVPTSCSFNEMTLSLCNKEGKSENLVFMLSQRMYMRGGNKFGSADGSRVCTVQGIKGTEPKRYTVEIE</sequence>
<protein>
    <submittedName>
        <fullName evidence="2">Uncharacterized protein</fullName>
    </submittedName>
</protein>
<feature type="chain" id="PRO_5036113429" evidence="1">
    <location>
        <begin position="19"/>
        <end position="96"/>
    </location>
</feature>
<organism evidence="2">
    <name type="scientific">Candidatus Kentrum sp. LFY</name>
    <dbReference type="NCBI Taxonomy" id="2126342"/>
    <lineage>
        <taxon>Bacteria</taxon>
        <taxon>Pseudomonadati</taxon>
        <taxon>Pseudomonadota</taxon>
        <taxon>Gammaproteobacteria</taxon>
        <taxon>Candidatus Kentrum</taxon>
    </lineage>
</organism>
<evidence type="ECO:0000313" key="2">
    <source>
        <dbReference type="EMBL" id="VFJ93934.1"/>
    </source>
</evidence>
<evidence type="ECO:0000313" key="3">
    <source>
        <dbReference type="EMBL" id="VFK23111.1"/>
    </source>
</evidence>
<reference evidence="2" key="1">
    <citation type="submission" date="2019-02" db="EMBL/GenBank/DDBJ databases">
        <authorList>
            <person name="Gruber-Vodicka R. H."/>
            <person name="Seah K. B. B."/>
        </authorList>
    </citation>
    <scope>NUCLEOTIDE SEQUENCE</scope>
    <source>
        <strain evidence="3">BECK_BY7</strain>
        <strain evidence="2">BECK_M6</strain>
    </source>
</reference>
<gene>
    <name evidence="2" type="ORF">BECKLFY1418A_GA0070994_103530</name>
    <name evidence="3" type="ORF">BECKLFY1418C_GA0070996_11347</name>
</gene>
<dbReference type="EMBL" id="CAADFN010000134">
    <property type="protein sequence ID" value="VFK23111.1"/>
    <property type="molecule type" value="Genomic_DNA"/>
</dbReference>
<accession>A0A450UN09</accession>
<proteinExistence type="predicted"/>
<keyword evidence="1" id="KW-0732">Signal</keyword>